<proteinExistence type="predicted"/>
<gene>
    <name evidence="1" type="ORF">G6O67_006555</name>
</gene>
<reference evidence="1 2" key="1">
    <citation type="journal article" date="2020" name="Genome Biol. Evol.">
        <title>A new high-quality draft genome assembly of the Chinese cordyceps Ophiocordyceps sinensis.</title>
        <authorList>
            <person name="Shu R."/>
            <person name="Zhang J."/>
            <person name="Meng Q."/>
            <person name="Zhang H."/>
            <person name="Zhou G."/>
            <person name="Li M."/>
            <person name="Wu P."/>
            <person name="Zhao Y."/>
            <person name="Chen C."/>
            <person name="Qin Q."/>
        </authorList>
    </citation>
    <scope>NUCLEOTIDE SEQUENCE [LARGE SCALE GENOMIC DNA]</scope>
    <source>
        <strain evidence="1 2">IOZ07</strain>
    </source>
</reference>
<dbReference type="SUPFAM" id="SSF53335">
    <property type="entry name" value="S-adenosyl-L-methionine-dependent methyltransferases"/>
    <property type="match status" value="1"/>
</dbReference>
<dbReference type="PANTHER" id="PTHR14614">
    <property type="entry name" value="HEPATOCELLULAR CARCINOMA-ASSOCIATED ANTIGEN"/>
    <property type="match status" value="1"/>
</dbReference>
<dbReference type="AlphaFoldDB" id="A0A8H4LVW7"/>
<protein>
    <recommendedName>
        <fullName evidence="3">FAM86A protein</fullName>
    </recommendedName>
</protein>
<evidence type="ECO:0008006" key="3">
    <source>
        <dbReference type="Google" id="ProtNLM"/>
    </source>
</evidence>
<dbReference type="Pfam" id="PF10294">
    <property type="entry name" value="Methyltransf_16"/>
    <property type="match status" value="1"/>
</dbReference>
<dbReference type="InterPro" id="IPR029063">
    <property type="entry name" value="SAM-dependent_MTases_sf"/>
</dbReference>
<dbReference type="PANTHER" id="PTHR14614:SF130">
    <property type="entry name" value="PROTEIN-LYSINE N-METHYLTRANSFERASE EEF2KMT"/>
    <property type="match status" value="1"/>
</dbReference>
<dbReference type="GO" id="GO:0005737">
    <property type="term" value="C:cytoplasm"/>
    <property type="evidence" value="ECO:0007669"/>
    <property type="project" value="TreeGrafter"/>
</dbReference>
<name>A0A8H4LVW7_9HYPO</name>
<dbReference type="GO" id="GO:0008757">
    <property type="term" value="F:S-adenosylmethionine-dependent methyltransferase activity"/>
    <property type="evidence" value="ECO:0007669"/>
    <property type="project" value="UniProtKB-ARBA"/>
</dbReference>
<accession>A0A8H4LVW7</accession>
<dbReference type="Gene3D" id="3.40.50.150">
    <property type="entry name" value="Vaccinia Virus protein VP39"/>
    <property type="match status" value="1"/>
</dbReference>
<sequence>MHAMLSGMAPPWTPHVHRFCNQYLQLERELDYPPDQMLRLAEVQDAIYARLFANGAVGDGPPERYRAKTLKNLVTRIEAAIDDWDEHAVSDHLMSTLSLLLANPLPLEAASVQKKCKVTYRLPLLGRASHGEDGGAPGITLLENRALISAAGTTGLRTWEAALHLGQYLCLHPGIVAGKRVLELGAGTGYLSILCAKYLSSAHAIASDGSDVVMSNLADNLVLNRVQDSARVTLEKVKWGHEDGQLSECQPIHVMLGADITYDRSVISALVETMMHHLGLRPGVEAYIAATQRNEHTFAAFLDACHLNSLDVEDLRFPVPSRAQQEGPFYDDQVAIRMWRVSKA</sequence>
<dbReference type="InterPro" id="IPR019410">
    <property type="entry name" value="Methyltransf_16"/>
</dbReference>
<dbReference type="OrthoDB" id="194386at2759"/>
<comment type="caution">
    <text evidence="1">The sequence shown here is derived from an EMBL/GenBank/DDBJ whole genome shotgun (WGS) entry which is preliminary data.</text>
</comment>
<keyword evidence="2" id="KW-1185">Reference proteome</keyword>
<evidence type="ECO:0000313" key="1">
    <source>
        <dbReference type="EMBL" id="KAF4506473.1"/>
    </source>
</evidence>
<evidence type="ECO:0000313" key="2">
    <source>
        <dbReference type="Proteomes" id="UP000557566"/>
    </source>
</evidence>
<organism evidence="1 2">
    <name type="scientific">Ophiocordyceps sinensis</name>
    <dbReference type="NCBI Taxonomy" id="72228"/>
    <lineage>
        <taxon>Eukaryota</taxon>
        <taxon>Fungi</taxon>
        <taxon>Dikarya</taxon>
        <taxon>Ascomycota</taxon>
        <taxon>Pezizomycotina</taxon>
        <taxon>Sordariomycetes</taxon>
        <taxon>Hypocreomycetidae</taxon>
        <taxon>Hypocreales</taxon>
        <taxon>Ophiocordycipitaceae</taxon>
        <taxon>Ophiocordyceps</taxon>
    </lineage>
</organism>
<dbReference type="EMBL" id="JAAVMX010000007">
    <property type="protein sequence ID" value="KAF4506473.1"/>
    <property type="molecule type" value="Genomic_DNA"/>
</dbReference>
<dbReference type="Proteomes" id="UP000557566">
    <property type="component" value="Unassembled WGS sequence"/>
</dbReference>